<name>A0A5B7K1K4_PORTR</name>
<comment type="caution">
    <text evidence="1">The sequence shown here is derived from an EMBL/GenBank/DDBJ whole genome shotgun (WGS) entry which is preliminary data.</text>
</comment>
<organism evidence="1 2">
    <name type="scientific">Portunus trituberculatus</name>
    <name type="common">Swimming crab</name>
    <name type="synonym">Neptunus trituberculatus</name>
    <dbReference type="NCBI Taxonomy" id="210409"/>
    <lineage>
        <taxon>Eukaryota</taxon>
        <taxon>Metazoa</taxon>
        <taxon>Ecdysozoa</taxon>
        <taxon>Arthropoda</taxon>
        <taxon>Crustacea</taxon>
        <taxon>Multicrustacea</taxon>
        <taxon>Malacostraca</taxon>
        <taxon>Eumalacostraca</taxon>
        <taxon>Eucarida</taxon>
        <taxon>Decapoda</taxon>
        <taxon>Pleocyemata</taxon>
        <taxon>Brachyura</taxon>
        <taxon>Eubrachyura</taxon>
        <taxon>Portunoidea</taxon>
        <taxon>Portunidae</taxon>
        <taxon>Portuninae</taxon>
        <taxon>Portunus</taxon>
    </lineage>
</organism>
<evidence type="ECO:0000313" key="1">
    <source>
        <dbReference type="EMBL" id="MPD00870.1"/>
    </source>
</evidence>
<sequence>MIDTVVSRRHSCSCGEKLWRGQLGSDTAAARRPGVSVQPYSGNLMDGCAAGPSAARWICGPRALFCPGRNVKSQILAFSANNMKLVTGPSLREDGDKPLCLVFVGGGGQRLTPSLCDLKSCQMTGEGNVQ</sequence>
<reference evidence="1 2" key="1">
    <citation type="submission" date="2019-05" db="EMBL/GenBank/DDBJ databases">
        <title>Another draft genome of Portunus trituberculatus and its Hox gene families provides insights of decapod evolution.</title>
        <authorList>
            <person name="Jeong J.-H."/>
            <person name="Song I."/>
            <person name="Kim S."/>
            <person name="Choi T."/>
            <person name="Kim D."/>
            <person name="Ryu S."/>
            <person name="Kim W."/>
        </authorList>
    </citation>
    <scope>NUCLEOTIDE SEQUENCE [LARGE SCALE GENOMIC DNA]</scope>
    <source>
        <tissue evidence="1">Muscle</tissue>
    </source>
</reference>
<keyword evidence="2" id="KW-1185">Reference proteome</keyword>
<proteinExistence type="predicted"/>
<protein>
    <submittedName>
        <fullName evidence="1">Uncharacterized protein</fullName>
    </submittedName>
</protein>
<dbReference type="Proteomes" id="UP000324222">
    <property type="component" value="Unassembled WGS sequence"/>
</dbReference>
<dbReference type="EMBL" id="VSRR010124775">
    <property type="protein sequence ID" value="MPD00870.1"/>
    <property type="molecule type" value="Genomic_DNA"/>
</dbReference>
<evidence type="ECO:0000313" key="2">
    <source>
        <dbReference type="Proteomes" id="UP000324222"/>
    </source>
</evidence>
<dbReference type="AlphaFoldDB" id="A0A5B7K1K4"/>
<gene>
    <name evidence="1" type="ORF">E2C01_096375</name>
</gene>
<accession>A0A5B7K1K4</accession>